<sequence length="51" mass="5506">MRIRKGQQSGGVGHRRARIALRKAGQPTQAAVEARPGVTRVIQLDVSQQAT</sequence>
<name>A0A238H6M8_9BURK</name>
<feature type="region of interest" description="Disordered" evidence="1">
    <location>
        <begin position="1"/>
        <end position="32"/>
    </location>
</feature>
<proteinExistence type="predicted"/>
<dbReference type="EMBL" id="FXAN01000062">
    <property type="protein sequence ID" value="SMG00850.1"/>
    <property type="molecule type" value="Genomic_DNA"/>
</dbReference>
<reference evidence="2 3" key="1">
    <citation type="submission" date="2017-04" db="EMBL/GenBank/DDBJ databases">
        <authorList>
            <person name="Afonso C.L."/>
            <person name="Miller P.J."/>
            <person name="Scott M.A."/>
            <person name="Spackman E."/>
            <person name="Goraichik I."/>
            <person name="Dimitrov K.M."/>
            <person name="Suarez D.L."/>
            <person name="Swayne D.E."/>
        </authorList>
    </citation>
    <scope>NUCLEOTIDE SEQUENCE [LARGE SCALE GENOMIC DNA]</scope>
    <source>
        <strain evidence="2">LMG 28154</strain>
    </source>
</reference>
<dbReference type="Proteomes" id="UP000198460">
    <property type="component" value="Unassembled WGS sequence"/>
</dbReference>
<gene>
    <name evidence="2" type="ORF">BSIN_3830</name>
</gene>
<evidence type="ECO:0000313" key="3">
    <source>
        <dbReference type="Proteomes" id="UP000198460"/>
    </source>
</evidence>
<dbReference type="AlphaFoldDB" id="A0A238H6M8"/>
<evidence type="ECO:0000256" key="1">
    <source>
        <dbReference type="SAM" id="MobiDB-lite"/>
    </source>
</evidence>
<evidence type="ECO:0000313" key="2">
    <source>
        <dbReference type="EMBL" id="SMG00850.1"/>
    </source>
</evidence>
<protein>
    <submittedName>
        <fullName evidence="2">Uncharacterized protein</fullName>
    </submittedName>
</protein>
<accession>A0A238H6M8</accession>
<organism evidence="2 3">
    <name type="scientific">Burkholderia singularis</name>
    <dbReference type="NCBI Taxonomy" id="1503053"/>
    <lineage>
        <taxon>Bacteria</taxon>
        <taxon>Pseudomonadati</taxon>
        <taxon>Pseudomonadota</taxon>
        <taxon>Betaproteobacteria</taxon>
        <taxon>Burkholderiales</taxon>
        <taxon>Burkholderiaceae</taxon>
        <taxon>Burkholderia</taxon>
        <taxon>pseudomallei group</taxon>
    </lineage>
</organism>